<keyword evidence="3" id="KW-0378">Hydrolase</keyword>
<accession>A0A0D0Y384</accession>
<dbReference type="SUPFAM" id="SSF116734">
    <property type="entry name" value="DNA methylase specificity domain"/>
    <property type="match status" value="1"/>
</dbReference>
<evidence type="ECO:0000259" key="2">
    <source>
        <dbReference type="Pfam" id="PF01420"/>
    </source>
</evidence>
<dbReference type="InterPro" id="IPR000055">
    <property type="entry name" value="Restrct_endonuc_typeI_TRD"/>
</dbReference>
<dbReference type="PATRIC" id="fig|1335616.4.peg.1700"/>
<reference evidence="3 4" key="1">
    <citation type="submission" date="2013-08" db="EMBL/GenBank/DDBJ databases">
        <title>Lactobacillus wasatchii sp. WDC04, a late gas producing bacteria isolated from aged chedder cheese.</title>
        <authorList>
            <person name="Oberg C.J."/>
            <person name="Culumber M."/>
            <person name="McMahon D.J."/>
            <person name="Broadbent J.R."/>
            <person name="Oberg T.S."/>
            <person name="Ortaki F."/>
        </authorList>
    </citation>
    <scope>NUCLEOTIDE SEQUENCE [LARGE SCALE GENOMIC DNA]</scope>
    <source>
        <strain evidence="3 4">WDC04</strain>
    </source>
</reference>
<sequence length="51" mass="5980">MAKMPISVPSIEEQQKIGTFFKQLDDTITLHQREAEKLKNIKQSYLNELFV</sequence>
<protein>
    <submittedName>
        <fullName evidence="3">Type I restriction-modification system, specificity subunit S</fullName>
        <ecNumber evidence="3">3.1.21.3</ecNumber>
    </submittedName>
</protein>
<evidence type="ECO:0000313" key="3">
    <source>
        <dbReference type="EMBL" id="KIS02728.1"/>
    </source>
</evidence>
<feature type="coiled-coil region" evidence="1">
    <location>
        <begin position="21"/>
        <end position="48"/>
    </location>
</feature>
<dbReference type="EMBL" id="AWTT01000052">
    <property type="protein sequence ID" value="KIS02728.1"/>
    <property type="molecule type" value="Genomic_DNA"/>
</dbReference>
<proteinExistence type="predicted"/>
<dbReference type="GO" id="GO:0009035">
    <property type="term" value="F:type I site-specific deoxyribonuclease activity"/>
    <property type="evidence" value="ECO:0007669"/>
    <property type="project" value="UniProtKB-EC"/>
</dbReference>
<organism evidence="3 4">
    <name type="scientific">Paucilactobacillus wasatchensis</name>
    <dbReference type="NCBI Taxonomy" id="1335616"/>
    <lineage>
        <taxon>Bacteria</taxon>
        <taxon>Bacillati</taxon>
        <taxon>Bacillota</taxon>
        <taxon>Bacilli</taxon>
        <taxon>Lactobacillales</taxon>
        <taxon>Lactobacillaceae</taxon>
        <taxon>Paucilactobacillus</taxon>
    </lineage>
</organism>
<dbReference type="Pfam" id="PF01420">
    <property type="entry name" value="Methylase_S"/>
    <property type="match status" value="1"/>
</dbReference>
<dbReference type="EC" id="3.1.21.3" evidence="3"/>
<name>A0A0D0Y384_9LACO</name>
<dbReference type="GO" id="GO:0003677">
    <property type="term" value="F:DNA binding"/>
    <property type="evidence" value="ECO:0007669"/>
    <property type="project" value="InterPro"/>
</dbReference>
<keyword evidence="1" id="KW-0175">Coiled coil</keyword>
<dbReference type="AlphaFoldDB" id="A0A0D0Y384"/>
<dbReference type="InterPro" id="IPR052021">
    <property type="entry name" value="Type-I_RS_S_subunit"/>
</dbReference>
<feature type="domain" description="Type I restriction modification DNA specificity" evidence="2">
    <location>
        <begin position="1"/>
        <end position="39"/>
    </location>
</feature>
<gene>
    <name evidence="3" type="ORF">WDC_1691</name>
</gene>
<dbReference type="Proteomes" id="UP000032279">
    <property type="component" value="Unassembled WGS sequence"/>
</dbReference>
<keyword evidence="4" id="KW-1185">Reference proteome</keyword>
<comment type="caution">
    <text evidence="3">The sequence shown here is derived from an EMBL/GenBank/DDBJ whole genome shotgun (WGS) entry which is preliminary data.</text>
</comment>
<dbReference type="Gene3D" id="1.10.287.1120">
    <property type="entry name" value="Bipartite methylase S protein"/>
    <property type="match status" value="1"/>
</dbReference>
<evidence type="ECO:0000256" key="1">
    <source>
        <dbReference type="SAM" id="Coils"/>
    </source>
</evidence>
<evidence type="ECO:0000313" key="4">
    <source>
        <dbReference type="Proteomes" id="UP000032279"/>
    </source>
</evidence>
<dbReference type="PANTHER" id="PTHR30408">
    <property type="entry name" value="TYPE-1 RESTRICTION ENZYME ECOKI SPECIFICITY PROTEIN"/>
    <property type="match status" value="1"/>
</dbReference>
<dbReference type="PANTHER" id="PTHR30408:SF12">
    <property type="entry name" value="TYPE I RESTRICTION ENZYME MJAVIII SPECIFICITY SUBUNIT"/>
    <property type="match status" value="1"/>
</dbReference>
<dbReference type="STRING" id="1335616.WDC_1691"/>